<dbReference type="OrthoDB" id="9802030at2"/>
<dbReference type="GO" id="GO:0005886">
    <property type="term" value="C:plasma membrane"/>
    <property type="evidence" value="ECO:0007669"/>
    <property type="project" value="UniProtKB-SubCell"/>
</dbReference>
<reference evidence="12 13" key="1">
    <citation type="submission" date="2018-05" db="EMBL/GenBank/DDBJ databases">
        <title>Marinifilum breve JC075T sp. nov., a marine bacterium isolated from Yongle Blue Hole in the South China Sea.</title>
        <authorList>
            <person name="Fu T."/>
        </authorList>
    </citation>
    <scope>NUCLEOTIDE SEQUENCE [LARGE SCALE GENOMIC DNA]</scope>
    <source>
        <strain evidence="12 13">JC075</strain>
    </source>
</reference>
<dbReference type="GO" id="GO:0004609">
    <property type="term" value="F:phosphatidylserine decarboxylase activity"/>
    <property type="evidence" value="ECO:0007669"/>
    <property type="project" value="UniProtKB-UniRule"/>
</dbReference>
<keyword evidence="13" id="KW-1185">Reference proteome</keyword>
<feature type="site" description="Cleavage (non-hydrolytic); by autocatalysis" evidence="11">
    <location>
        <begin position="255"/>
        <end position="256"/>
    </location>
</feature>
<dbReference type="Pfam" id="PF02666">
    <property type="entry name" value="PS_Dcarbxylase"/>
    <property type="match status" value="1"/>
</dbReference>
<keyword evidence="10 11" id="KW-0670">Pyruvate</keyword>
<dbReference type="InterPro" id="IPR003817">
    <property type="entry name" value="PS_Dcarbxylase"/>
</dbReference>
<dbReference type="InterPro" id="IPR033177">
    <property type="entry name" value="PSD-B"/>
</dbReference>
<evidence type="ECO:0000313" key="12">
    <source>
        <dbReference type="EMBL" id="PXY02365.1"/>
    </source>
</evidence>
<comment type="cofactor">
    <cofactor evidence="11">
        <name>pyruvate</name>
        <dbReference type="ChEBI" id="CHEBI:15361"/>
    </cofactor>
    <text evidence="11">Binds 1 pyruvoyl group covalently per subunit.</text>
</comment>
<comment type="function">
    <text evidence="11">Catalyzes the formation of phosphatidylethanolamine (PtdEtn) from phosphatidylserine (PtdSer).</text>
</comment>
<name>A0A2V4A0G0_9BACT</name>
<organism evidence="12 13">
    <name type="scientific">Marinifilum breve</name>
    <dbReference type="NCBI Taxonomy" id="2184082"/>
    <lineage>
        <taxon>Bacteria</taxon>
        <taxon>Pseudomonadati</taxon>
        <taxon>Bacteroidota</taxon>
        <taxon>Bacteroidia</taxon>
        <taxon>Marinilabiliales</taxon>
        <taxon>Marinifilaceae</taxon>
    </lineage>
</organism>
<evidence type="ECO:0000313" key="13">
    <source>
        <dbReference type="Proteomes" id="UP000248079"/>
    </source>
</evidence>
<keyword evidence="3 11" id="KW-0210">Decarboxylase</keyword>
<dbReference type="UniPathway" id="UPA00558">
    <property type="reaction ID" value="UER00616"/>
</dbReference>
<dbReference type="EMBL" id="QFLI01000002">
    <property type="protein sequence ID" value="PXY02365.1"/>
    <property type="molecule type" value="Genomic_DNA"/>
</dbReference>
<comment type="subcellular location">
    <subcellularLocation>
        <location evidence="11">Cell membrane</location>
        <topology evidence="11">Peripheral membrane protein</topology>
    </subcellularLocation>
</comment>
<keyword evidence="5 11" id="KW-0472">Membrane</keyword>
<protein>
    <recommendedName>
        <fullName evidence="11">Phosphatidylserine decarboxylase proenzyme</fullName>
        <ecNumber evidence="11">4.1.1.65</ecNumber>
    </recommendedName>
    <component>
        <recommendedName>
            <fullName evidence="11">Phosphatidylserine decarboxylase alpha chain</fullName>
        </recommendedName>
    </component>
    <component>
        <recommendedName>
            <fullName evidence="11">Phosphatidylserine decarboxylase beta chain</fullName>
        </recommendedName>
    </component>
</protein>
<dbReference type="GO" id="GO:0006646">
    <property type="term" value="P:phosphatidylethanolamine biosynthetic process"/>
    <property type="evidence" value="ECO:0007669"/>
    <property type="project" value="UniProtKB-UniRule"/>
</dbReference>
<feature type="active site" description="Charge relay system; for autoendoproteolytic cleavage activity" evidence="11">
    <location>
        <position position="113"/>
    </location>
</feature>
<evidence type="ECO:0000256" key="2">
    <source>
        <dbReference type="ARBA" id="ARBA00022516"/>
    </source>
</evidence>
<evidence type="ECO:0000256" key="1">
    <source>
        <dbReference type="ARBA" id="ARBA00005189"/>
    </source>
</evidence>
<comment type="catalytic activity">
    <reaction evidence="11">
        <text>a 1,2-diacyl-sn-glycero-3-phospho-L-serine + H(+) = a 1,2-diacyl-sn-glycero-3-phosphoethanolamine + CO2</text>
        <dbReference type="Rhea" id="RHEA:20828"/>
        <dbReference type="ChEBI" id="CHEBI:15378"/>
        <dbReference type="ChEBI" id="CHEBI:16526"/>
        <dbReference type="ChEBI" id="CHEBI:57262"/>
        <dbReference type="ChEBI" id="CHEBI:64612"/>
        <dbReference type="EC" id="4.1.1.65"/>
    </reaction>
</comment>
<comment type="pathway">
    <text evidence="1">Lipid metabolism.</text>
</comment>
<keyword evidence="9 11" id="KW-1208">Phospholipid metabolism</keyword>
<sequence length="295" mass="33430">MEYIEYIERESGEVQKEVVPGEGMLKWLYGSFFGKASLHVLVKRKVVSAVGGRFMNSRLSKGQIKRFVKKNGIDLSIYHESDSKSYKHFNDFFYRKIQDKQRPIGDAIVSPADGKILAFPSLKDVDSFFIKGSEFSINSFLGNKKLAEKYVDGTMAIIRLAPADYHRYHFPAEGIASKSKKIKGKYFSVSPLALKKSLEIFCQNQRAYSILKTEEYGDILISEVGATMVGSIIQTYKKDTFVEKGSEKGYFAFGGSTVVLFFEKDRVVFDEDIVENTRHGYETSIKMGENIAQKL</sequence>
<keyword evidence="6 11" id="KW-0865">Zymogen</keyword>
<evidence type="ECO:0000256" key="9">
    <source>
        <dbReference type="ARBA" id="ARBA00023264"/>
    </source>
</evidence>
<feature type="active site" description="Schiff-base intermediate with substrate; via pyruvic acid; for decarboxylase activity" evidence="11">
    <location>
        <position position="256"/>
    </location>
</feature>
<dbReference type="HAMAP" id="MF_00663">
    <property type="entry name" value="PS_decarb_PSD_B_type2"/>
    <property type="match status" value="1"/>
</dbReference>
<feature type="active site" description="Charge relay system; for autoendoproteolytic cleavage activity" evidence="11">
    <location>
        <position position="256"/>
    </location>
</feature>
<gene>
    <name evidence="11" type="primary">psd</name>
    <name evidence="12" type="ORF">DF185_06875</name>
</gene>
<dbReference type="PANTHER" id="PTHR10067">
    <property type="entry name" value="PHOSPHATIDYLSERINE DECARBOXYLASE"/>
    <property type="match status" value="1"/>
</dbReference>
<evidence type="ECO:0000256" key="11">
    <source>
        <dbReference type="HAMAP-Rule" id="MF_00663"/>
    </source>
</evidence>
<comment type="PTM">
    <text evidence="11">Is synthesized initially as an inactive proenzyme. Formation of the active enzyme involves a self-maturation process in which the active site pyruvoyl group is generated from an internal serine residue via an autocatalytic post-translational modification. Two non-identical subunits are generated from the proenzyme in this reaction, and the pyruvate is formed at the N-terminus of the alpha chain, which is derived from the carboxyl end of the proenzyme. The autoendoproteolytic cleavage occurs by a canonical serine protease mechanism, in which the side chain hydroxyl group of the serine supplies its oxygen atom to form the C-terminus of the beta chain, while the remainder of the serine residue undergoes an oxidative deamination to produce ammonia and the pyruvoyl prosthetic group on the alpha chain. During this reaction, the Ser that is part of the protease active site of the proenzyme becomes the pyruvoyl prosthetic group, which constitutes an essential element of the active site of the mature decarboxylase.</text>
</comment>
<evidence type="ECO:0000256" key="5">
    <source>
        <dbReference type="ARBA" id="ARBA00023136"/>
    </source>
</evidence>
<feature type="active site" description="Charge relay system; for autoendoproteolytic cleavage activity" evidence="11">
    <location>
        <position position="169"/>
    </location>
</feature>
<evidence type="ECO:0000256" key="10">
    <source>
        <dbReference type="ARBA" id="ARBA00023317"/>
    </source>
</evidence>
<dbReference type="RefSeq" id="WP_110359998.1">
    <property type="nucleotide sequence ID" value="NZ_QFLI01000002.1"/>
</dbReference>
<keyword evidence="4 11" id="KW-0443">Lipid metabolism</keyword>
<proteinExistence type="inferred from homology"/>
<dbReference type="NCBIfam" id="TIGR00163">
    <property type="entry name" value="PS_decarb"/>
    <property type="match status" value="1"/>
</dbReference>
<feature type="chain" id="PRO_5023450379" description="Phosphatidylserine decarboxylase beta chain" evidence="11">
    <location>
        <begin position="1"/>
        <end position="255"/>
    </location>
</feature>
<feature type="chain" id="PRO_5023450378" description="Phosphatidylserine decarboxylase alpha chain" evidence="11">
    <location>
        <begin position="256"/>
        <end position="295"/>
    </location>
</feature>
<keyword evidence="8 11" id="KW-0456">Lyase</keyword>
<comment type="pathway">
    <text evidence="11">Phospholipid metabolism; phosphatidylethanolamine biosynthesis; phosphatidylethanolamine from CDP-diacylglycerol: step 2/2.</text>
</comment>
<comment type="caution">
    <text evidence="12">The sequence shown here is derived from an EMBL/GenBank/DDBJ whole genome shotgun (WGS) entry which is preliminary data.</text>
</comment>
<dbReference type="NCBIfam" id="NF001941">
    <property type="entry name" value="PRK00723.1"/>
    <property type="match status" value="1"/>
</dbReference>
<evidence type="ECO:0000256" key="3">
    <source>
        <dbReference type="ARBA" id="ARBA00022793"/>
    </source>
</evidence>
<evidence type="ECO:0000256" key="8">
    <source>
        <dbReference type="ARBA" id="ARBA00023239"/>
    </source>
</evidence>
<keyword evidence="11" id="KW-1003">Cell membrane</keyword>
<dbReference type="InterPro" id="IPR033179">
    <property type="entry name" value="PSD_type2_pro"/>
</dbReference>
<keyword evidence="7 11" id="KW-0594">Phospholipid biosynthesis</keyword>
<comment type="similarity">
    <text evidence="11">Belongs to the phosphatidylserine decarboxylase family. PSD-B subfamily. Prokaryotic type II sub-subfamily.</text>
</comment>
<dbReference type="Proteomes" id="UP000248079">
    <property type="component" value="Unassembled WGS sequence"/>
</dbReference>
<evidence type="ECO:0000256" key="7">
    <source>
        <dbReference type="ARBA" id="ARBA00023209"/>
    </source>
</evidence>
<evidence type="ECO:0000256" key="6">
    <source>
        <dbReference type="ARBA" id="ARBA00023145"/>
    </source>
</evidence>
<dbReference type="AlphaFoldDB" id="A0A2V4A0G0"/>
<keyword evidence="2 11" id="KW-0444">Lipid biosynthesis</keyword>
<accession>A0A2V4A0G0</accession>
<dbReference type="PANTHER" id="PTHR10067:SF17">
    <property type="entry name" value="PHOSPHATIDYLSERINE DECARBOXYLASE PROENZYME 2"/>
    <property type="match status" value="1"/>
</dbReference>
<comment type="subunit">
    <text evidence="11">Heterodimer of a large membrane-associated beta subunit and a small pyruvoyl-containing alpha subunit.</text>
</comment>
<dbReference type="EC" id="4.1.1.65" evidence="11"/>
<evidence type="ECO:0000256" key="4">
    <source>
        <dbReference type="ARBA" id="ARBA00023098"/>
    </source>
</evidence>
<feature type="modified residue" description="Pyruvic acid (Ser); by autocatalysis" evidence="11">
    <location>
        <position position="256"/>
    </location>
</feature>